<sequence length="297" mass="35047">MEPSSYPNSDSQDDNKSLDSSFFETLWPLILDDNPCRVESESVDFFIPRVPFDYLHWHSMLAKVGFPLYEQPHDMRCCQAAKNEEDLEKLAETEANKATEELNEKAIGDYQPTGSRGIVRIDNEINNQCEAQERRQRLAYAFANRVYPWTMQTPMQEISFLLTDKVRDEFFCPMERAILEGIYHYDCKLMIIDASTEVCADDFLRWTKFRPYVQMLCLVRCPRVQRHLQLLNVFHTLIIEENMRNSWHEELHCSLRTGLKEATRLELFKNCADAFVFIFSRYRGLCTCDTFKILRRT</sequence>
<organism evidence="1 2">
    <name type="scientific">Drosophila navojoa</name>
    <name type="common">Fruit fly</name>
    <dbReference type="NCBI Taxonomy" id="7232"/>
    <lineage>
        <taxon>Eukaryota</taxon>
        <taxon>Metazoa</taxon>
        <taxon>Ecdysozoa</taxon>
        <taxon>Arthropoda</taxon>
        <taxon>Hexapoda</taxon>
        <taxon>Insecta</taxon>
        <taxon>Pterygota</taxon>
        <taxon>Neoptera</taxon>
        <taxon>Endopterygota</taxon>
        <taxon>Diptera</taxon>
        <taxon>Brachycera</taxon>
        <taxon>Muscomorpha</taxon>
        <taxon>Ephydroidea</taxon>
        <taxon>Drosophilidae</taxon>
        <taxon>Drosophila</taxon>
    </lineage>
</organism>
<dbReference type="AlphaFoldDB" id="A0A484B3H5"/>
<name>A0A484B3H5_DRONA</name>
<accession>A0A484B3H5</accession>
<keyword evidence="2" id="KW-1185">Reference proteome</keyword>
<dbReference type="STRING" id="7232.A0A484B3H5"/>
<evidence type="ECO:0000313" key="1">
    <source>
        <dbReference type="EMBL" id="TDG43376.1"/>
    </source>
</evidence>
<proteinExistence type="predicted"/>
<dbReference type="OrthoDB" id="8035009at2759"/>
<evidence type="ECO:0000313" key="2">
    <source>
        <dbReference type="Proteomes" id="UP000295192"/>
    </source>
</evidence>
<dbReference type="OMA" id="PWTMQTP"/>
<reference evidence="1 2" key="1">
    <citation type="journal article" date="2019" name="J. Hered.">
        <title>An Improved Genome Assembly for Drosophila navojoa, the Basal Species in the mojavensis Cluster.</title>
        <authorList>
            <person name="Vanderlinde T."/>
            <person name="Dupim E.G."/>
            <person name="Nazario-Yepiz N.O."/>
            <person name="Carvalho A.B."/>
        </authorList>
    </citation>
    <scope>NUCLEOTIDE SEQUENCE [LARGE SCALE GENOMIC DNA]</scope>
    <source>
        <strain evidence="1">Navoj_Jal97</strain>
        <tissue evidence="1">Whole organism</tissue>
    </source>
</reference>
<gene>
    <name evidence="1" type="ORF">AWZ03_010198</name>
</gene>
<dbReference type="EMBL" id="LSRL02000159">
    <property type="protein sequence ID" value="TDG43376.1"/>
    <property type="molecule type" value="Genomic_DNA"/>
</dbReference>
<protein>
    <submittedName>
        <fullName evidence="1">Uncharacterized protein</fullName>
    </submittedName>
</protein>
<dbReference type="Proteomes" id="UP000295192">
    <property type="component" value="Unassembled WGS sequence"/>
</dbReference>
<comment type="caution">
    <text evidence="1">The sequence shown here is derived from an EMBL/GenBank/DDBJ whole genome shotgun (WGS) entry which is preliminary data.</text>
</comment>